<name>A0A1Z4LPQ3_9CYAN</name>
<evidence type="ECO:0000313" key="2">
    <source>
        <dbReference type="Proteomes" id="UP000218418"/>
    </source>
</evidence>
<dbReference type="AlphaFoldDB" id="A0A1Z4LPQ3"/>
<accession>A0A1Z4LPQ3</accession>
<reference evidence="1 2" key="1">
    <citation type="submission" date="2017-06" db="EMBL/GenBank/DDBJ databases">
        <title>Genome sequencing of cyanobaciteial culture collection at National Institute for Environmental Studies (NIES).</title>
        <authorList>
            <person name="Hirose Y."/>
            <person name="Shimura Y."/>
            <person name="Fujisawa T."/>
            <person name="Nakamura Y."/>
            <person name="Kawachi M."/>
        </authorList>
    </citation>
    <scope>NUCLEOTIDE SEQUENCE [LARGE SCALE GENOMIC DNA]</scope>
    <source>
        <strain evidence="1 2">NIES-267</strain>
    </source>
</reference>
<protein>
    <submittedName>
        <fullName evidence="1">Uncharacterized protein</fullName>
    </submittedName>
</protein>
<gene>
    <name evidence="1" type="ORF">NIES267_26580</name>
</gene>
<dbReference type="OrthoDB" id="6385276at2"/>
<organism evidence="1 2">
    <name type="scientific">Calothrix parasitica NIES-267</name>
    <dbReference type="NCBI Taxonomy" id="1973488"/>
    <lineage>
        <taxon>Bacteria</taxon>
        <taxon>Bacillati</taxon>
        <taxon>Cyanobacteriota</taxon>
        <taxon>Cyanophyceae</taxon>
        <taxon>Nostocales</taxon>
        <taxon>Calotrichaceae</taxon>
        <taxon>Calothrix</taxon>
    </lineage>
</organism>
<dbReference type="Proteomes" id="UP000218418">
    <property type="component" value="Chromosome"/>
</dbReference>
<sequence length="165" mass="18140">MKAQHFCVAAATLISVVVIGKSAMMTVAGMGNGHGEHKHGKIELPEGEAIPTVDVVVRKDAKKGWNLEAKVTNFQFAPEKVNTSPNPGEGHAHLFVNGKKITRLYSSWYYLENLELGENKIKVTLNANNHADWASSGKVIEDTEIVKVSEAVNKKHQQHKHQGHD</sequence>
<proteinExistence type="predicted"/>
<evidence type="ECO:0000313" key="1">
    <source>
        <dbReference type="EMBL" id="BAY83171.1"/>
    </source>
</evidence>
<dbReference type="EMBL" id="AP018227">
    <property type="protein sequence ID" value="BAY83171.1"/>
    <property type="molecule type" value="Genomic_DNA"/>
</dbReference>
<keyword evidence="2" id="KW-1185">Reference proteome</keyword>